<comment type="caution">
    <text evidence="1">The sequence shown here is derived from an EMBL/GenBank/DDBJ whole genome shotgun (WGS) entry which is preliminary data.</text>
</comment>
<gene>
    <name evidence="1" type="ORF">DSO57_1039254</name>
</gene>
<accession>A0ACC2TKI2</accession>
<proteinExistence type="predicted"/>
<evidence type="ECO:0000313" key="2">
    <source>
        <dbReference type="Proteomes" id="UP001165960"/>
    </source>
</evidence>
<name>A0ACC2TKI2_9FUNG</name>
<keyword evidence="2" id="KW-1185">Reference proteome</keyword>
<evidence type="ECO:0000313" key="1">
    <source>
        <dbReference type="EMBL" id="KAJ9075119.1"/>
    </source>
</evidence>
<reference evidence="1" key="1">
    <citation type="submission" date="2022-04" db="EMBL/GenBank/DDBJ databases">
        <title>Genome of the entomopathogenic fungus Entomophthora muscae.</title>
        <authorList>
            <person name="Elya C."/>
            <person name="Lovett B.R."/>
            <person name="Lee E."/>
            <person name="Macias A.M."/>
            <person name="Hajek A.E."/>
            <person name="De Bivort B.L."/>
            <person name="Kasson M.T."/>
            <person name="De Fine Licht H.H."/>
            <person name="Stajich J.E."/>
        </authorList>
    </citation>
    <scope>NUCLEOTIDE SEQUENCE</scope>
    <source>
        <strain evidence="1">Berkeley</strain>
    </source>
</reference>
<organism evidence="1 2">
    <name type="scientific">Entomophthora muscae</name>
    <dbReference type="NCBI Taxonomy" id="34485"/>
    <lineage>
        <taxon>Eukaryota</taxon>
        <taxon>Fungi</taxon>
        <taxon>Fungi incertae sedis</taxon>
        <taxon>Zoopagomycota</taxon>
        <taxon>Entomophthoromycotina</taxon>
        <taxon>Entomophthoromycetes</taxon>
        <taxon>Entomophthorales</taxon>
        <taxon>Entomophthoraceae</taxon>
        <taxon>Entomophthora</taxon>
    </lineage>
</organism>
<dbReference type="EMBL" id="QTSX02002748">
    <property type="protein sequence ID" value="KAJ9075119.1"/>
    <property type="molecule type" value="Genomic_DNA"/>
</dbReference>
<protein>
    <submittedName>
        <fullName evidence="1">Uncharacterized protein</fullName>
    </submittedName>
</protein>
<dbReference type="Proteomes" id="UP001165960">
    <property type="component" value="Unassembled WGS sequence"/>
</dbReference>
<sequence>MEELIEALSISNNPQKKVIDSDLITIEDLLDFWNSNVVSERIKQELKEFLEEKNLFSSFSDGGFYKGIFQYGVSLYFSFYTFLFLQGGF</sequence>